<name>A0ABV3XDE8_9ACTN</name>
<protein>
    <submittedName>
        <fullName evidence="1">DUF3303 domain-containing protein</fullName>
    </submittedName>
</protein>
<comment type="caution">
    <text evidence="1">The sequence shown here is derived from an EMBL/GenBank/DDBJ whole genome shotgun (WGS) entry which is preliminary data.</text>
</comment>
<accession>A0ABV3XDE8</accession>
<sequence length="100" mass="11098">MKYVLQWTTRSRGSGQENLATMKRSLEVFSKWTPSATMLQFVGRVDGRGGFAVAETDDPTALAKDCAIFSPFLDFEVYPVLDIEQGAAVLQDAVDYNEAR</sequence>
<dbReference type="EMBL" id="JBFNXQ010000023">
    <property type="protein sequence ID" value="MEX5718589.1"/>
    <property type="molecule type" value="Genomic_DNA"/>
</dbReference>
<keyword evidence="2" id="KW-1185">Reference proteome</keyword>
<dbReference type="Pfam" id="PF11746">
    <property type="entry name" value="DUF3303"/>
    <property type="match status" value="1"/>
</dbReference>
<dbReference type="InterPro" id="IPR021734">
    <property type="entry name" value="DUF3303"/>
</dbReference>
<evidence type="ECO:0000313" key="1">
    <source>
        <dbReference type="EMBL" id="MEX5718589.1"/>
    </source>
</evidence>
<dbReference type="Proteomes" id="UP001560045">
    <property type="component" value="Unassembled WGS sequence"/>
</dbReference>
<evidence type="ECO:0000313" key="2">
    <source>
        <dbReference type="Proteomes" id="UP001560045"/>
    </source>
</evidence>
<reference evidence="1 2" key="1">
    <citation type="submission" date="2024-06" db="EMBL/GenBank/DDBJ databases">
        <title>Draft genome sequence of Geodermatophilus badlandi, a novel member of the Geodermatophilaceae isolated from badland sedimentary rocks in the Red desert, Wyoming, USA.</title>
        <authorList>
            <person name="Ben Tekaya S."/>
            <person name="Nouioui I."/>
            <person name="Flores G.M."/>
            <person name="Shaal M.N."/>
            <person name="Bredoire F."/>
            <person name="Basile F."/>
            <person name="Van Diepen L."/>
            <person name="Ward N.L."/>
        </authorList>
    </citation>
    <scope>NUCLEOTIDE SEQUENCE [LARGE SCALE GENOMIC DNA]</scope>
    <source>
        <strain evidence="1 2">WL48A</strain>
    </source>
</reference>
<gene>
    <name evidence="1" type="ORF">ABQ292_09460</name>
</gene>
<proteinExistence type="predicted"/>
<dbReference type="RefSeq" id="WP_369205596.1">
    <property type="nucleotide sequence ID" value="NZ_JBFNXQ010000023.1"/>
</dbReference>
<organism evidence="1 2">
    <name type="scientific">Geodermatophilus maliterrae</name>
    <dbReference type="NCBI Taxonomy" id="3162531"/>
    <lineage>
        <taxon>Bacteria</taxon>
        <taxon>Bacillati</taxon>
        <taxon>Actinomycetota</taxon>
        <taxon>Actinomycetes</taxon>
        <taxon>Geodermatophilales</taxon>
        <taxon>Geodermatophilaceae</taxon>
        <taxon>Geodermatophilus</taxon>
    </lineage>
</organism>